<organism evidence="2 5">
    <name type="scientific">Rotaria magnacalcarata</name>
    <dbReference type="NCBI Taxonomy" id="392030"/>
    <lineage>
        <taxon>Eukaryota</taxon>
        <taxon>Metazoa</taxon>
        <taxon>Spiralia</taxon>
        <taxon>Gnathifera</taxon>
        <taxon>Rotifera</taxon>
        <taxon>Eurotatoria</taxon>
        <taxon>Bdelloidea</taxon>
        <taxon>Philodinida</taxon>
        <taxon>Philodinidae</taxon>
        <taxon>Rotaria</taxon>
    </lineage>
</organism>
<feature type="region of interest" description="Disordered" evidence="1">
    <location>
        <begin position="33"/>
        <end position="80"/>
    </location>
</feature>
<evidence type="ECO:0000313" key="2">
    <source>
        <dbReference type="EMBL" id="CAF4459132.1"/>
    </source>
</evidence>
<feature type="non-terminal residue" evidence="2">
    <location>
        <position position="80"/>
    </location>
</feature>
<feature type="compositionally biased region" description="Low complexity" evidence="1">
    <location>
        <begin position="62"/>
        <end position="80"/>
    </location>
</feature>
<evidence type="ECO:0000313" key="3">
    <source>
        <dbReference type="EMBL" id="CAF4762117.1"/>
    </source>
</evidence>
<sequence>SSVFRTSSLRHKDSNNLIEIPISQQRSFSFALGSTTNLHGKNPDPDDDDGYEHYNHNESANKSPSKSTKRPSSIKASLSK</sequence>
<dbReference type="EMBL" id="CAJOBJ010140815">
    <property type="protein sequence ID" value="CAF4762117.1"/>
    <property type="molecule type" value="Genomic_DNA"/>
</dbReference>
<accession>A0A8S2WSW2</accession>
<dbReference type="EMBL" id="CAJOBH010068248">
    <property type="protein sequence ID" value="CAF4459132.1"/>
    <property type="molecule type" value="Genomic_DNA"/>
</dbReference>
<dbReference type="EMBL" id="CAJOBI010143327">
    <property type="protein sequence ID" value="CAF4777833.1"/>
    <property type="molecule type" value="Genomic_DNA"/>
</dbReference>
<feature type="non-terminal residue" evidence="2">
    <location>
        <position position="1"/>
    </location>
</feature>
<dbReference type="Proteomes" id="UP000681720">
    <property type="component" value="Unassembled WGS sequence"/>
</dbReference>
<evidence type="ECO:0000256" key="1">
    <source>
        <dbReference type="SAM" id="MobiDB-lite"/>
    </source>
</evidence>
<comment type="caution">
    <text evidence="2">The sequence shown here is derived from an EMBL/GenBank/DDBJ whole genome shotgun (WGS) entry which is preliminary data.</text>
</comment>
<dbReference type="AlphaFoldDB" id="A0A8S2WSW2"/>
<name>A0A8S2WSW2_9BILA</name>
<protein>
    <submittedName>
        <fullName evidence="2">Uncharacterized protein</fullName>
    </submittedName>
</protein>
<evidence type="ECO:0000313" key="5">
    <source>
        <dbReference type="Proteomes" id="UP000681967"/>
    </source>
</evidence>
<reference evidence="2" key="1">
    <citation type="submission" date="2021-02" db="EMBL/GenBank/DDBJ databases">
        <authorList>
            <person name="Nowell W R."/>
        </authorList>
    </citation>
    <scope>NUCLEOTIDE SEQUENCE</scope>
</reference>
<dbReference type="Proteomes" id="UP000681967">
    <property type="component" value="Unassembled WGS sequence"/>
</dbReference>
<gene>
    <name evidence="2" type="ORF">BYL167_LOCUS34111</name>
    <name evidence="3" type="ORF">GIL414_LOCUS45590</name>
    <name evidence="4" type="ORF">SMN809_LOCUS46212</name>
</gene>
<proteinExistence type="predicted"/>
<evidence type="ECO:0000313" key="4">
    <source>
        <dbReference type="EMBL" id="CAF4777833.1"/>
    </source>
</evidence>
<dbReference type="Proteomes" id="UP000676336">
    <property type="component" value="Unassembled WGS sequence"/>
</dbReference>